<keyword evidence="2" id="KW-1185">Reference proteome</keyword>
<gene>
    <name evidence="1" type="ORF">GCM10007390_49790</name>
</gene>
<evidence type="ECO:0000313" key="2">
    <source>
        <dbReference type="Proteomes" id="UP000598271"/>
    </source>
</evidence>
<accession>A0A8J3DFX9</accession>
<organism evidence="1 2">
    <name type="scientific">Persicitalea jodogahamensis</name>
    <dbReference type="NCBI Taxonomy" id="402147"/>
    <lineage>
        <taxon>Bacteria</taxon>
        <taxon>Pseudomonadati</taxon>
        <taxon>Bacteroidota</taxon>
        <taxon>Cytophagia</taxon>
        <taxon>Cytophagales</taxon>
        <taxon>Spirosomataceae</taxon>
        <taxon>Persicitalea</taxon>
    </lineage>
</organism>
<reference evidence="1 2" key="1">
    <citation type="journal article" date="2014" name="Int. J. Syst. Evol. Microbiol.">
        <title>Complete genome sequence of Corynebacterium casei LMG S-19264T (=DSM 44701T), isolated from a smear-ripened cheese.</title>
        <authorList>
            <consortium name="US DOE Joint Genome Institute (JGI-PGF)"/>
            <person name="Walter F."/>
            <person name="Albersmeier A."/>
            <person name="Kalinowski J."/>
            <person name="Ruckert C."/>
        </authorList>
    </citation>
    <scope>NUCLEOTIDE SEQUENCE [LARGE SCALE GENOMIC DNA]</scope>
    <source>
        <strain evidence="1 2">KCTC 12866</strain>
    </source>
</reference>
<dbReference type="EMBL" id="BMXF01000008">
    <property type="protein sequence ID" value="GHB87743.1"/>
    <property type="molecule type" value="Genomic_DNA"/>
</dbReference>
<evidence type="ECO:0000313" key="1">
    <source>
        <dbReference type="EMBL" id="GHB87743.1"/>
    </source>
</evidence>
<proteinExistence type="predicted"/>
<sequence>MEWLPFPFEINSSIFGKKTNEMDTLTIEIRNPKVRELIDSLVDMDLIAILPRQGSWRQEWRKLSDTLPDTSDISEEEIFEEIQAVRSARQAHL</sequence>
<comment type="caution">
    <text evidence="1">The sequence shown here is derived from an EMBL/GenBank/DDBJ whole genome shotgun (WGS) entry which is preliminary data.</text>
</comment>
<dbReference type="AlphaFoldDB" id="A0A8J3DFX9"/>
<name>A0A8J3DFX9_9BACT</name>
<dbReference type="Proteomes" id="UP000598271">
    <property type="component" value="Unassembled WGS sequence"/>
</dbReference>
<protein>
    <submittedName>
        <fullName evidence="1">Uncharacterized protein</fullName>
    </submittedName>
</protein>